<dbReference type="SUPFAM" id="SSF89837">
    <property type="entry name" value="Doublecortin (DC)"/>
    <property type="match status" value="2"/>
</dbReference>
<dbReference type="InParanoid" id="A0A3B1K065"/>
<dbReference type="FunFam" id="3.10.20.230:FF:000006">
    <property type="entry name" value="Oxygen-regulated protein 1"/>
    <property type="match status" value="1"/>
</dbReference>
<evidence type="ECO:0000313" key="8">
    <source>
        <dbReference type="Ensembl" id="ENSAMXP00000047014.1"/>
    </source>
</evidence>
<dbReference type="InterPro" id="IPR036572">
    <property type="entry name" value="Doublecortin_dom_sf"/>
</dbReference>
<feature type="compositionally biased region" description="Basic and acidic residues" evidence="6">
    <location>
        <begin position="260"/>
        <end position="270"/>
    </location>
</feature>
<dbReference type="SMART" id="SM00537">
    <property type="entry name" value="DCX"/>
    <property type="match status" value="2"/>
</dbReference>
<dbReference type="InterPro" id="IPR003533">
    <property type="entry name" value="Doublecortin_dom"/>
</dbReference>
<feature type="compositionally biased region" description="Basic residues" evidence="6">
    <location>
        <begin position="123"/>
        <end position="137"/>
    </location>
</feature>
<dbReference type="GO" id="GO:0060041">
    <property type="term" value="P:retina development in camera-type eye"/>
    <property type="evidence" value="ECO:0007669"/>
    <property type="project" value="TreeGrafter"/>
</dbReference>
<evidence type="ECO:0000256" key="1">
    <source>
        <dbReference type="ARBA" id="ARBA00004316"/>
    </source>
</evidence>
<evidence type="ECO:0000256" key="2">
    <source>
        <dbReference type="ARBA" id="ARBA00004496"/>
    </source>
</evidence>
<protein>
    <recommendedName>
        <fullName evidence="7">Doublecortin domain-containing protein</fullName>
    </recommendedName>
</protein>
<dbReference type="GO" id="GO:0035556">
    <property type="term" value="P:intracellular signal transduction"/>
    <property type="evidence" value="ECO:0007669"/>
    <property type="project" value="InterPro"/>
</dbReference>
<reference evidence="9" key="2">
    <citation type="journal article" date="2014" name="Nat. Commun.">
        <title>The cavefish genome reveals candidate genes for eye loss.</title>
        <authorList>
            <person name="McGaugh S.E."/>
            <person name="Gross J.B."/>
            <person name="Aken B."/>
            <person name="Blin M."/>
            <person name="Borowsky R."/>
            <person name="Chalopin D."/>
            <person name="Hinaux H."/>
            <person name="Jeffery W.R."/>
            <person name="Keene A."/>
            <person name="Ma L."/>
            <person name="Minx P."/>
            <person name="Murphy D."/>
            <person name="O'Quin K.E."/>
            <person name="Retaux S."/>
            <person name="Rohner N."/>
            <person name="Searle S.M."/>
            <person name="Stahl B.A."/>
            <person name="Tabin C."/>
            <person name="Volff J.N."/>
            <person name="Yoshizawa M."/>
            <person name="Warren W.C."/>
        </authorList>
    </citation>
    <scope>NUCLEOTIDE SEQUENCE [LARGE SCALE GENOMIC DNA]</scope>
    <source>
        <strain evidence="9">female</strain>
    </source>
</reference>
<keyword evidence="5" id="KW-0966">Cell projection</keyword>
<name>A0A3B1K065_ASTMX</name>
<reference evidence="8" key="4">
    <citation type="submission" date="2025-09" db="UniProtKB">
        <authorList>
            <consortium name="Ensembl"/>
        </authorList>
    </citation>
    <scope>IDENTIFICATION</scope>
</reference>
<accession>A0A3B1K065</accession>
<comment type="subcellular location">
    <subcellularLocation>
        <location evidence="1">Cell projection</location>
    </subcellularLocation>
    <subcellularLocation>
        <location evidence="2">Cytoplasm</location>
    </subcellularLocation>
</comment>
<dbReference type="PROSITE" id="PS50309">
    <property type="entry name" value="DC"/>
    <property type="match status" value="2"/>
</dbReference>
<sequence>MQREASPIASTKIKNDPHRPVSRFSSVTSATPAKRITFFKSGDVQFSGVRMAIHKRSFKCFDALLDDLSQKVPLPFGVRTITTPRGTHSIQRLEQLEDGGCYLCSDRRYVKPVDMEAAGRRPAVWHHSHQHGTRKKPTRPEEPPSAHSGQHYHRHPKRIVLVKNNDPTVRISIILSRRTARSLRVFLDEISELMQCNVRKLYTLDGRKIDSIQSLMQCPNVLVCVGREPFKPLLLENLRKHSDEKLPGMGARSRSSVCSEGHESKKNGTM</sequence>
<keyword evidence="9" id="KW-1185">Reference proteome</keyword>
<evidence type="ECO:0000256" key="3">
    <source>
        <dbReference type="ARBA" id="ARBA00022490"/>
    </source>
</evidence>
<proteinExistence type="predicted"/>
<evidence type="ECO:0000256" key="5">
    <source>
        <dbReference type="ARBA" id="ARBA00023273"/>
    </source>
</evidence>
<feature type="region of interest" description="Disordered" evidence="6">
    <location>
        <begin position="244"/>
        <end position="270"/>
    </location>
</feature>
<feature type="region of interest" description="Disordered" evidence="6">
    <location>
        <begin position="121"/>
        <end position="155"/>
    </location>
</feature>
<feature type="domain" description="Doublecortin" evidence="7">
    <location>
        <begin position="157"/>
        <end position="236"/>
    </location>
</feature>
<dbReference type="AlphaFoldDB" id="A0A3B1K065"/>
<dbReference type="Gene3D" id="3.10.20.230">
    <property type="entry name" value="Doublecortin domain"/>
    <property type="match status" value="2"/>
</dbReference>
<evidence type="ECO:0000256" key="6">
    <source>
        <dbReference type="SAM" id="MobiDB-lite"/>
    </source>
</evidence>
<dbReference type="Proteomes" id="UP000018467">
    <property type="component" value="Unassembled WGS sequence"/>
</dbReference>
<keyword evidence="3" id="KW-0963">Cytoplasm</keyword>
<dbReference type="PANTHER" id="PTHR23005:SF3">
    <property type="entry name" value="RETINITIS PIGMENTOSA 1-LIKE 1 PROTEIN"/>
    <property type="match status" value="1"/>
</dbReference>
<feature type="domain" description="Doublecortin" evidence="7">
    <location>
        <begin position="34"/>
        <end position="116"/>
    </location>
</feature>
<reference evidence="9" key="1">
    <citation type="submission" date="2013-03" db="EMBL/GenBank/DDBJ databases">
        <authorList>
            <person name="Jeffery W."/>
            <person name="Warren W."/>
            <person name="Wilson R.K."/>
        </authorList>
    </citation>
    <scope>NUCLEOTIDE SEQUENCE</scope>
    <source>
        <strain evidence="9">female</strain>
    </source>
</reference>
<feature type="region of interest" description="Disordered" evidence="6">
    <location>
        <begin position="1"/>
        <end position="26"/>
    </location>
</feature>
<dbReference type="GeneTree" id="ENSGT00940000154242"/>
<reference evidence="8" key="3">
    <citation type="submission" date="2025-08" db="UniProtKB">
        <authorList>
            <consortium name="Ensembl"/>
        </authorList>
    </citation>
    <scope>IDENTIFICATION</scope>
</reference>
<dbReference type="STRING" id="7994.ENSAMXP00000047014"/>
<evidence type="ECO:0000259" key="7">
    <source>
        <dbReference type="PROSITE" id="PS50309"/>
    </source>
</evidence>
<dbReference type="GO" id="GO:0042461">
    <property type="term" value="P:photoreceptor cell development"/>
    <property type="evidence" value="ECO:0007669"/>
    <property type="project" value="TreeGrafter"/>
</dbReference>
<dbReference type="Pfam" id="PF03607">
    <property type="entry name" value="DCX"/>
    <property type="match status" value="2"/>
</dbReference>
<dbReference type="GO" id="GO:0005930">
    <property type="term" value="C:axoneme"/>
    <property type="evidence" value="ECO:0007669"/>
    <property type="project" value="TreeGrafter"/>
</dbReference>
<dbReference type="Bgee" id="ENSAMXG00000037055">
    <property type="expression patterns" value="Expressed in camera-type eye and 6 other cell types or tissues"/>
</dbReference>
<dbReference type="GO" id="GO:0035082">
    <property type="term" value="P:axoneme assembly"/>
    <property type="evidence" value="ECO:0007669"/>
    <property type="project" value="TreeGrafter"/>
</dbReference>
<evidence type="ECO:0000256" key="4">
    <source>
        <dbReference type="ARBA" id="ARBA00022737"/>
    </source>
</evidence>
<keyword evidence="4" id="KW-0677">Repeat</keyword>
<dbReference type="PANTHER" id="PTHR23005">
    <property type="entry name" value="RETINITIS PIGMENTOSA 1 PROTEIN"/>
    <property type="match status" value="1"/>
</dbReference>
<evidence type="ECO:0000313" key="9">
    <source>
        <dbReference type="Proteomes" id="UP000018467"/>
    </source>
</evidence>
<organism evidence="8 9">
    <name type="scientific">Astyanax mexicanus</name>
    <name type="common">Blind cave fish</name>
    <name type="synonym">Astyanax fasciatus mexicanus</name>
    <dbReference type="NCBI Taxonomy" id="7994"/>
    <lineage>
        <taxon>Eukaryota</taxon>
        <taxon>Metazoa</taxon>
        <taxon>Chordata</taxon>
        <taxon>Craniata</taxon>
        <taxon>Vertebrata</taxon>
        <taxon>Euteleostomi</taxon>
        <taxon>Actinopterygii</taxon>
        <taxon>Neopterygii</taxon>
        <taxon>Teleostei</taxon>
        <taxon>Ostariophysi</taxon>
        <taxon>Characiformes</taxon>
        <taxon>Characoidei</taxon>
        <taxon>Acestrorhamphidae</taxon>
        <taxon>Acestrorhamphinae</taxon>
        <taxon>Astyanax</taxon>
    </lineage>
</organism>
<dbReference type="Ensembl" id="ENSAMXT00000039301.1">
    <property type="protein sequence ID" value="ENSAMXP00000047014.1"/>
    <property type="gene ID" value="ENSAMXG00000037055.1"/>
</dbReference>